<dbReference type="InterPro" id="IPR015797">
    <property type="entry name" value="NUDIX_hydrolase-like_dom_sf"/>
</dbReference>
<reference evidence="16 17" key="1">
    <citation type="submission" date="2018-05" db="EMBL/GenBank/DDBJ databases">
        <title>Salinimonas sp. HMF8227 Genome sequencing and assembly.</title>
        <authorList>
            <person name="Kang H."/>
            <person name="Kang J."/>
            <person name="Cha I."/>
            <person name="Kim H."/>
            <person name="Joh K."/>
        </authorList>
    </citation>
    <scope>NUCLEOTIDE SEQUENCE [LARGE SCALE GENOMIC DNA]</scope>
    <source>
        <strain evidence="16 17">HMF8227</strain>
    </source>
</reference>
<comment type="similarity">
    <text evidence="2">Belongs to the Nudix hydrolase family. NudF subfamily.</text>
</comment>
<dbReference type="GO" id="GO:0046872">
    <property type="term" value="F:metal ion binding"/>
    <property type="evidence" value="ECO:0007669"/>
    <property type="project" value="UniProtKB-KW"/>
</dbReference>
<dbReference type="OrthoDB" id="5292471at2"/>
<organism evidence="16 17">
    <name type="scientific">Saliniradius amylolyticus</name>
    <dbReference type="NCBI Taxonomy" id="2183582"/>
    <lineage>
        <taxon>Bacteria</taxon>
        <taxon>Pseudomonadati</taxon>
        <taxon>Pseudomonadota</taxon>
        <taxon>Gammaproteobacteria</taxon>
        <taxon>Alteromonadales</taxon>
        <taxon>Alteromonadaceae</taxon>
        <taxon>Saliniradius</taxon>
    </lineage>
</organism>
<dbReference type="RefSeq" id="WP_109338749.1">
    <property type="nucleotide sequence ID" value="NZ_CP029347.1"/>
</dbReference>
<dbReference type="InterPro" id="IPR004385">
    <property type="entry name" value="NDP_pyrophosphatase"/>
</dbReference>
<evidence type="ECO:0000256" key="1">
    <source>
        <dbReference type="ARBA" id="ARBA00001946"/>
    </source>
</evidence>
<dbReference type="PANTHER" id="PTHR11839:SF5">
    <property type="entry name" value="ADP-RIBOSE PYROPHOSPHATASE"/>
    <property type="match status" value="1"/>
</dbReference>
<keyword evidence="17" id="KW-1185">Reference proteome</keyword>
<evidence type="ECO:0000256" key="8">
    <source>
        <dbReference type="ARBA" id="ARBA00025164"/>
    </source>
</evidence>
<dbReference type="NCBIfam" id="TIGR00052">
    <property type="entry name" value="nudix-type nucleoside diphosphatase, YffH/AdpP family"/>
    <property type="match status" value="1"/>
</dbReference>
<dbReference type="AlphaFoldDB" id="A0A2S2E0F2"/>
<evidence type="ECO:0000256" key="12">
    <source>
        <dbReference type="ARBA" id="ARBA00049546"/>
    </source>
</evidence>
<dbReference type="PROSITE" id="PS51462">
    <property type="entry name" value="NUDIX"/>
    <property type="match status" value="1"/>
</dbReference>
<gene>
    <name evidence="16" type="primary">nudF</name>
    <name evidence="16" type="ORF">HMF8227_00583</name>
</gene>
<dbReference type="EC" id="3.6.1.13" evidence="3"/>
<feature type="binding site" evidence="13">
    <location>
        <position position="92"/>
    </location>
    <ligand>
        <name>Mg(2+)</name>
        <dbReference type="ChEBI" id="CHEBI:18420"/>
        <label>1</label>
    </ligand>
</feature>
<feature type="binding site" evidence="13">
    <location>
        <position position="108"/>
    </location>
    <ligand>
        <name>Mg(2+)</name>
        <dbReference type="ChEBI" id="CHEBI:18420"/>
        <label>1</label>
    </ligand>
</feature>
<comment type="cofactor">
    <cofactor evidence="1 13">
        <name>Mg(2+)</name>
        <dbReference type="ChEBI" id="CHEBI:18420"/>
    </cofactor>
</comment>
<dbReference type="CDD" id="cd24155">
    <property type="entry name" value="NUDIX_ADPRase"/>
    <property type="match status" value="1"/>
</dbReference>
<evidence type="ECO:0000256" key="2">
    <source>
        <dbReference type="ARBA" id="ARBA00007482"/>
    </source>
</evidence>
<evidence type="ECO:0000256" key="14">
    <source>
        <dbReference type="PIRSR" id="PIRSR604385-3"/>
    </source>
</evidence>
<evidence type="ECO:0000256" key="3">
    <source>
        <dbReference type="ARBA" id="ARBA00012453"/>
    </source>
</evidence>
<evidence type="ECO:0000259" key="15">
    <source>
        <dbReference type="PROSITE" id="PS51462"/>
    </source>
</evidence>
<evidence type="ECO:0000256" key="4">
    <source>
        <dbReference type="ARBA" id="ARBA00013297"/>
    </source>
</evidence>
<feature type="domain" description="Nudix hydrolase" evidence="15">
    <location>
        <begin position="51"/>
        <end position="189"/>
    </location>
</feature>
<sequence length="206" mass="23331">MTFRSRFSADDVTIINKETPYQGFFRMLTYTLKHRLFNGGWSEPIQREVFERGSAVAVLPYDPVRKEVALIEQFRPGAMATCDTPWLLECVAGEIESGESVEEVAYREAEEEAGVKLKRLWPMLSYLSSPGGTSERLHVYLGECELGNAGGVHGLDSEHEDIYVHRFPEEEALSLLAEGKIDNASTVIALQWLALNQKHVHERWCE</sequence>
<evidence type="ECO:0000313" key="16">
    <source>
        <dbReference type="EMBL" id="AWL11079.1"/>
    </source>
</evidence>
<evidence type="ECO:0000256" key="9">
    <source>
        <dbReference type="ARBA" id="ARBA00030162"/>
    </source>
</evidence>
<feature type="short sequence motif" description="Nudix box" evidence="14">
    <location>
        <begin position="93"/>
        <end position="115"/>
    </location>
</feature>
<keyword evidence="6 16" id="KW-0378">Hydrolase</keyword>
<feature type="binding site" evidence="13">
    <location>
        <position position="160"/>
    </location>
    <ligand>
        <name>Mg(2+)</name>
        <dbReference type="ChEBI" id="CHEBI:18420"/>
        <label>1</label>
    </ligand>
</feature>
<dbReference type="PANTHER" id="PTHR11839">
    <property type="entry name" value="UDP/ADP-SUGAR PYROPHOSPHATASE"/>
    <property type="match status" value="1"/>
</dbReference>
<evidence type="ECO:0000256" key="5">
    <source>
        <dbReference type="ARBA" id="ARBA00022723"/>
    </source>
</evidence>
<protein>
    <recommendedName>
        <fullName evidence="4">ADP-ribose pyrophosphatase</fullName>
        <ecNumber evidence="3">3.6.1.13</ecNumber>
    </recommendedName>
    <alternativeName>
        <fullName evidence="9">ADP-ribose diphosphatase</fullName>
    </alternativeName>
    <alternativeName>
        <fullName evidence="11">ADP-ribose phosphohydrolase</fullName>
    </alternativeName>
    <alternativeName>
        <fullName evidence="10">Adenosine diphosphoribose pyrophosphatase</fullName>
    </alternativeName>
</protein>
<dbReference type="GO" id="GO:0006753">
    <property type="term" value="P:nucleoside phosphate metabolic process"/>
    <property type="evidence" value="ECO:0007669"/>
    <property type="project" value="TreeGrafter"/>
</dbReference>
<evidence type="ECO:0000256" key="13">
    <source>
        <dbReference type="PIRSR" id="PIRSR604385-2"/>
    </source>
</evidence>
<dbReference type="KEGG" id="salh:HMF8227_00583"/>
<evidence type="ECO:0000256" key="7">
    <source>
        <dbReference type="ARBA" id="ARBA00022842"/>
    </source>
</evidence>
<evidence type="ECO:0000256" key="6">
    <source>
        <dbReference type="ARBA" id="ARBA00022801"/>
    </source>
</evidence>
<dbReference type="InterPro" id="IPR020084">
    <property type="entry name" value="NUDIX_hydrolase_CS"/>
</dbReference>
<dbReference type="Proteomes" id="UP000245728">
    <property type="component" value="Chromosome"/>
</dbReference>
<dbReference type="Pfam" id="PF00293">
    <property type="entry name" value="NUDIX"/>
    <property type="match status" value="1"/>
</dbReference>
<keyword evidence="7 13" id="KW-0460">Magnesium</keyword>
<comment type="catalytic activity">
    <reaction evidence="12">
        <text>ADP-D-ribose + H2O = D-ribose 5-phosphate + AMP + 2 H(+)</text>
        <dbReference type="Rhea" id="RHEA:10412"/>
        <dbReference type="ChEBI" id="CHEBI:15377"/>
        <dbReference type="ChEBI" id="CHEBI:15378"/>
        <dbReference type="ChEBI" id="CHEBI:57967"/>
        <dbReference type="ChEBI" id="CHEBI:78346"/>
        <dbReference type="ChEBI" id="CHEBI:456215"/>
        <dbReference type="EC" id="3.6.1.13"/>
    </reaction>
</comment>
<comment type="function">
    <text evidence="8">Acts on ADP-mannose and ADP-glucose as well as ADP-ribose. Prevents glycogen biosynthesis. The reaction catalyzed by this enzyme is a limiting step of the gluconeogenic process.</text>
</comment>
<dbReference type="GO" id="GO:0019144">
    <property type="term" value="F:ADP-sugar diphosphatase activity"/>
    <property type="evidence" value="ECO:0007669"/>
    <property type="project" value="TreeGrafter"/>
</dbReference>
<dbReference type="EMBL" id="CP029347">
    <property type="protein sequence ID" value="AWL11079.1"/>
    <property type="molecule type" value="Genomic_DNA"/>
</dbReference>
<dbReference type="GO" id="GO:0047631">
    <property type="term" value="F:ADP-ribose diphosphatase activity"/>
    <property type="evidence" value="ECO:0007669"/>
    <property type="project" value="UniProtKB-EC"/>
</dbReference>
<accession>A0A2S2E0F2</accession>
<keyword evidence="5 13" id="KW-0479">Metal-binding</keyword>
<dbReference type="GO" id="GO:0019693">
    <property type="term" value="P:ribose phosphate metabolic process"/>
    <property type="evidence" value="ECO:0007669"/>
    <property type="project" value="TreeGrafter"/>
</dbReference>
<dbReference type="InterPro" id="IPR000086">
    <property type="entry name" value="NUDIX_hydrolase_dom"/>
</dbReference>
<dbReference type="NCBIfam" id="NF008003">
    <property type="entry name" value="PRK10729.1"/>
    <property type="match status" value="1"/>
</dbReference>
<evidence type="ECO:0000256" key="11">
    <source>
        <dbReference type="ARBA" id="ARBA00033056"/>
    </source>
</evidence>
<name>A0A2S2E0F2_9ALTE</name>
<evidence type="ECO:0000256" key="10">
    <source>
        <dbReference type="ARBA" id="ARBA00030308"/>
    </source>
</evidence>
<dbReference type="Gene3D" id="3.90.79.10">
    <property type="entry name" value="Nucleoside Triphosphate Pyrophosphohydrolase"/>
    <property type="match status" value="1"/>
</dbReference>
<dbReference type="PROSITE" id="PS00893">
    <property type="entry name" value="NUDIX_BOX"/>
    <property type="match status" value="1"/>
</dbReference>
<dbReference type="SUPFAM" id="SSF55811">
    <property type="entry name" value="Nudix"/>
    <property type="match status" value="1"/>
</dbReference>
<dbReference type="GO" id="GO:0005829">
    <property type="term" value="C:cytosol"/>
    <property type="evidence" value="ECO:0007669"/>
    <property type="project" value="TreeGrafter"/>
</dbReference>
<feature type="binding site" evidence="13">
    <location>
        <position position="112"/>
    </location>
    <ligand>
        <name>Mg(2+)</name>
        <dbReference type="ChEBI" id="CHEBI:18420"/>
        <label>1</label>
    </ligand>
</feature>
<proteinExistence type="inferred from homology"/>
<evidence type="ECO:0000313" key="17">
    <source>
        <dbReference type="Proteomes" id="UP000245728"/>
    </source>
</evidence>